<gene>
    <name evidence="1" type="ORF">BDN72DRAFT_679723</name>
</gene>
<name>A0ACD3ARX9_9AGAR</name>
<accession>A0ACD3ARX9</accession>
<dbReference type="EMBL" id="ML208352">
    <property type="protein sequence ID" value="TFK68409.1"/>
    <property type="molecule type" value="Genomic_DNA"/>
</dbReference>
<reference evidence="1 2" key="1">
    <citation type="journal article" date="2019" name="Nat. Ecol. Evol.">
        <title>Megaphylogeny resolves global patterns of mushroom evolution.</title>
        <authorList>
            <person name="Varga T."/>
            <person name="Krizsan K."/>
            <person name="Foldi C."/>
            <person name="Dima B."/>
            <person name="Sanchez-Garcia M."/>
            <person name="Sanchez-Ramirez S."/>
            <person name="Szollosi G.J."/>
            <person name="Szarkandi J.G."/>
            <person name="Papp V."/>
            <person name="Albert L."/>
            <person name="Andreopoulos W."/>
            <person name="Angelini C."/>
            <person name="Antonin V."/>
            <person name="Barry K.W."/>
            <person name="Bougher N.L."/>
            <person name="Buchanan P."/>
            <person name="Buyck B."/>
            <person name="Bense V."/>
            <person name="Catcheside P."/>
            <person name="Chovatia M."/>
            <person name="Cooper J."/>
            <person name="Damon W."/>
            <person name="Desjardin D."/>
            <person name="Finy P."/>
            <person name="Geml J."/>
            <person name="Haridas S."/>
            <person name="Hughes K."/>
            <person name="Justo A."/>
            <person name="Karasinski D."/>
            <person name="Kautmanova I."/>
            <person name="Kiss B."/>
            <person name="Kocsube S."/>
            <person name="Kotiranta H."/>
            <person name="LaButti K.M."/>
            <person name="Lechner B.E."/>
            <person name="Liimatainen K."/>
            <person name="Lipzen A."/>
            <person name="Lukacs Z."/>
            <person name="Mihaltcheva S."/>
            <person name="Morgado L.N."/>
            <person name="Niskanen T."/>
            <person name="Noordeloos M.E."/>
            <person name="Ohm R.A."/>
            <person name="Ortiz-Santana B."/>
            <person name="Ovrebo C."/>
            <person name="Racz N."/>
            <person name="Riley R."/>
            <person name="Savchenko A."/>
            <person name="Shiryaev A."/>
            <person name="Soop K."/>
            <person name="Spirin V."/>
            <person name="Szebenyi C."/>
            <person name="Tomsovsky M."/>
            <person name="Tulloss R.E."/>
            <person name="Uehling J."/>
            <person name="Grigoriev I.V."/>
            <person name="Vagvolgyi C."/>
            <person name="Papp T."/>
            <person name="Martin F.M."/>
            <person name="Miettinen O."/>
            <person name="Hibbett D.S."/>
            <person name="Nagy L.G."/>
        </authorList>
    </citation>
    <scope>NUCLEOTIDE SEQUENCE [LARGE SCALE GENOMIC DNA]</scope>
    <source>
        <strain evidence="1 2">NL-1719</strain>
    </source>
</reference>
<proteinExistence type="predicted"/>
<protein>
    <submittedName>
        <fullName evidence="1">Uncharacterized protein</fullName>
    </submittedName>
</protein>
<evidence type="ECO:0000313" key="2">
    <source>
        <dbReference type="Proteomes" id="UP000308600"/>
    </source>
</evidence>
<keyword evidence="2" id="KW-1185">Reference proteome</keyword>
<organism evidence="1 2">
    <name type="scientific">Pluteus cervinus</name>
    <dbReference type="NCBI Taxonomy" id="181527"/>
    <lineage>
        <taxon>Eukaryota</taxon>
        <taxon>Fungi</taxon>
        <taxon>Dikarya</taxon>
        <taxon>Basidiomycota</taxon>
        <taxon>Agaricomycotina</taxon>
        <taxon>Agaricomycetes</taxon>
        <taxon>Agaricomycetidae</taxon>
        <taxon>Agaricales</taxon>
        <taxon>Pluteineae</taxon>
        <taxon>Pluteaceae</taxon>
        <taxon>Pluteus</taxon>
    </lineage>
</organism>
<sequence>MALPPLVSDYQEDDFLSLSSSSYRLETAKPTPMILDLEGIASVKTSWPLWPAQKSLRHNFPKAIQSSGDQNVEERHSDLELLGQRSFRQHSSDSESVDVVPTRPLDGDIRTVATKYPLQYAKVWLDCFECHYALWKKGIFHCDIRDNNLMFKKLPSGELVGFLSDFDLAKDGSSPPFHQTGYGTTEFMACKILSVPGIRPEYWFDVESFFWVAVIDTASYPKGERKSIARHYAEWGLMSNRACRAHKLGWLYDQPSGHQATSSHTQTWGIFQQLLPTIRTWASVGNPAEGAEVLGMDGVYKLVHDVVEKGIKDIEVAGKERKEEVEDDGTK</sequence>
<dbReference type="Proteomes" id="UP000308600">
    <property type="component" value="Unassembled WGS sequence"/>
</dbReference>
<evidence type="ECO:0000313" key="1">
    <source>
        <dbReference type="EMBL" id="TFK68409.1"/>
    </source>
</evidence>